<name>A0ABX2T2M1_9PROT</name>
<protein>
    <submittedName>
        <fullName evidence="1">MoaD/ThiS family protein</fullName>
    </submittedName>
</protein>
<dbReference type="CDD" id="cd17040">
    <property type="entry name" value="Ubl_MoaD_like"/>
    <property type="match status" value="1"/>
</dbReference>
<dbReference type="EMBL" id="JABFDB010000001">
    <property type="protein sequence ID" value="NYZ18312.1"/>
    <property type="molecule type" value="Genomic_DNA"/>
</dbReference>
<dbReference type="PANTHER" id="PTHR38031:SF1">
    <property type="entry name" value="SULFUR CARRIER PROTEIN CYSO"/>
    <property type="match status" value="1"/>
</dbReference>
<dbReference type="Pfam" id="PF02597">
    <property type="entry name" value="ThiS"/>
    <property type="match status" value="1"/>
</dbReference>
<dbReference type="Proteomes" id="UP000584642">
    <property type="component" value="Unassembled WGS sequence"/>
</dbReference>
<reference evidence="1 2" key="1">
    <citation type="submission" date="2020-05" db="EMBL/GenBank/DDBJ databases">
        <title>Azospirillum oleiclasticum sp. nov, a nitrogen-fixing and heavy crude oil-emulsifying bacterium isolated from the crude oil of Yumen Oilfield.</title>
        <authorList>
            <person name="Wu D."/>
            <person name="Cai M."/>
            <person name="Zhang X."/>
        </authorList>
    </citation>
    <scope>NUCLEOTIDE SEQUENCE [LARGE SCALE GENOMIC DNA]</scope>
    <source>
        <strain evidence="1 2">ROY-1-1-2</strain>
    </source>
</reference>
<dbReference type="InterPro" id="IPR052045">
    <property type="entry name" value="Sulfur_Carrier/Prot_Modifier"/>
</dbReference>
<dbReference type="InterPro" id="IPR003749">
    <property type="entry name" value="ThiS/MoaD-like"/>
</dbReference>
<proteinExistence type="predicted"/>
<sequence>MGHIRFTANLQRHVPCPDQPVRGSTVRAALDAVFTENPRLRSYILDEQGRLRRHVNVHINQRAVTDRTHLSDPLADADDLYVFQALSGG</sequence>
<evidence type="ECO:0000313" key="2">
    <source>
        <dbReference type="Proteomes" id="UP000584642"/>
    </source>
</evidence>
<keyword evidence="2" id="KW-1185">Reference proteome</keyword>
<gene>
    <name evidence="1" type="ORF">HND93_01195</name>
</gene>
<organism evidence="1 2">
    <name type="scientific">Azospirillum oleiclasticum</name>
    <dbReference type="NCBI Taxonomy" id="2735135"/>
    <lineage>
        <taxon>Bacteria</taxon>
        <taxon>Pseudomonadati</taxon>
        <taxon>Pseudomonadota</taxon>
        <taxon>Alphaproteobacteria</taxon>
        <taxon>Rhodospirillales</taxon>
        <taxon>Azospirillaceae</taxon>
        <taxon>Azospirillum</taxon>
    </lineage>
</organism>
<dbReference type="Gene3D" id="3.10.20.30">
    <property type="match status" value="1"/>
</dbReference>
<evidence type="ECO:0000313" key="1">
    <source>
        <dbReference type="EMBL" id="NYZ18312.1"/>
    </source>
</evidence>
<accession>A0ABX2T2M1</accession>
<dbReference type="SUPFAM" id="SSF54285">
    <property type="entry name" value="MoaD/ThiS"/>
    <property type="match status" value="1"/>
</dbReference>
<dbReference type="InterPro" id="IPR012675">
    <property type="entry name" value="Beta-grasp_dom_sf"/>
</dbReference>
<dbReference type="InterPro" id="IPR016155">
    <property type="entry name" value="Mopterin_synth/thiamin_S_b"/>
</dbReference>
<dbReference type="RefSeq" id="WP_180280065.1">
    <property type="nucleotide sequence ID" value="NZ_JABFDB010000001.1"/>
</dbReference>
<dbReference type="PANTHER" id="PTHR38031">
    <property type="entry name" value="SULFUR CARRIER PROTEIN SLR0821-RELATED"/>
    <property type="match status" value="1"/>
</dbReference>
<comment type="caution">
    <text evidence="1">The sequence shown here is derived from an EMBL/GenBank/DDBJ whole genome shotgun (WGS) entry which is preliminary data.</text>
</comment>